<dbReference type="PANTHER" id="PTHR10574">
    <property type="entry name" value="NETRIN/LAMININ-RELATED"/>
    <property type="match status" value="1"/>
</dbReference>
<dbReference type="PANTHER" id="PTHR10574:SF240">
    <property type="entry name" value="LAMININ SUBUNIT GAMMA-3"/>
    <property type="match status" value="1"/>
</dbReference>
<gene>
    <name evidence="23" type="ORF">E2I00_004265</name>
</gene>
<evidence type="ECO:0000256" key="17">
    <source>
        <dbReference type="ARBA" id="ARBA00082377"/>
    </source>
</evidence>
<dbReference type="SMART" id="SM00180">
    <property type="entry name" value="EGF_Lam"/>
    <property type="match status" value="9"/>
</dbReference>
<dbReference type="Pfam" id="PF00053">
    <property type="entry name" value="EGF_laminin"/>
    <property type="match status" value="8"/>
</dbReference>
<dbReference type="GO" id="GO:0009887">
    <property type="term" value="P:animal organ morphogenesis"/>
    <property type="evidence" value="ECO:0007669"/>
    <property type="project" value="TreeGrafter"/>
</dbReference>
<dbReference type="Gene3D" id="2.60.120.260">
    <property type="entry name" value="Galactose-binding domain-like"/>
    <property type="match status" value="2"/>
</dbReference>
<evidence type="ECO:0000256" key="4">
    <source>
        <dbReference type="ARBA" id="ARBA00022530"/>
    </source>
</evidence>
<feature type="region of interest" description="Disordered" evidence="19">
    <location>
        <begin position="1144"/>
        <end position="1169"/>
    </location>
</feature>
<evidence type="ECO:0000256" key="14">
    <source>
        <dbReference type="ARBA" id="ARBA00073469"/>
    </source>
</evidence>
<evidence type="ECO:0000256" key="18">
    <source>
        <dbReference type="PROSITE-ProRule" id="PRU00460"/>
    </source>
</evidence>
<dbReference type="FunFam" id="2.10.25.10:FF:000105">
    <property type="entry name" value="laminin subunit gamma-1"/>
    <property type="match status" value="2"/>
</dbReference>
<feature type="disulfide bond" evidence="18">
    <location>
        <begin position="195"/>
        <end position="204"/>
    </location>
</feature>
<feature type="disulfide bond" evidence="18">
    <location>
        <begin position="635"/>
        <end position="644"/>
    </location>
</feature>
<evidence type="ECO:0000256" key="3">
    <source>
        <dbReference type="ARBA" id="ARBA00022525"/>
    </source>
</evidence>
<sequence>HCLLTPVGAGKAYEITYVRLKFHTSRPESFAIYKRSRAGGLWPYQYKHPRVSTFLCVSDGSSMDVDWVTSTELLISLDRLNTFGDDIFKDPKVLQSYYYAVSDFSVGGSGPHCPGPNPRPPPRAPAALCPSSPGSLHLQCNDSGTCTCKPMVTGWKCDRCLPGFHSLSEGGCRPCACNPAGSLGTCDPRSGRCPCKENVEGNLCDRCRPGTFSLQSHSPAGCSSCFCYGHSRVCAAAPHFREYHILSDFRRGAEGWRTRSMGGPEHPAQWSPRGLLLDPENKEELTAPEKFLGDQRLSYGQPLTLTFRVAPRGSPIPARLRLEGAGLTLTLRHSSSPNPLDARQPGEVQLKFLLQETSEDVDPPLPPFHFQRLLTNLSALHIQASGHSASPSGPVFLTEVRLTSARRGLSPPASWVETCSCPRGYTGQFCESCALGYKRETPLGGPYASCVPCTCNQHGTCDPNTGICLCGHHTEGPSCEHCLPGFYGNPFTGQADDCQPCPCPGQSACVTIPESREVVCTHCPPGQRGWRCEICDDGFFGDPLGLSGAPQPCQLCQCSGNVDPNAVGNCDPLSGRCLRCLHNTTGAHCESCQEGFYGSALSPRPADKCMSCSCNQKGSVSEQRPCDPVTGQCACLPHVTGRDCGHCSPGFYDLQPGRGCQSCKCHPLGSQEDQCHPETGQCPCRPGVEGQACDRCQLGFFGFSIKGCRACRCSPLGAASAQCHENSTCVCKPGFVGYKCDLCQDNFFLTAGGTHCQECPSCYALVKKEAAKLKARLTLMEGWLQGSNCGRGPLDILQGEAPQGDVYQGHPLRQGTVGEQSGRLGGKRRGLAAEKTCVQLADLDAVLESSEEEILHAATILASLAIPQEGLGQPTNWSHLATEARALARSHRDTTTRIETTARRALLTSNSSYALLWSLVEGRTALEAQQELEDRYQEVHAAQRALGTAVAEVLPEAERVLAAVQQVGADAAQRLASPAALAAPPQKSQARTLGLKVQALEKTVTSRERMVTEAARALQATAQAVLHKTEPLTQLHREARAALTRASSSVQAAMVTVTGARTLLADLEGMKPRFPRPKDQAALRRKAAIVQDRLLADSKKKTKQVERMLGNAASISSSAKKKGREAELLAKDSAKLAKALLREGKQEHRRAGRLSSQTQSMLRQASQQVLASEARRQQLEAADRMQQQIRESRTSLEKDIKALSELLARLGSLDTLGAPARALNETQRALERLRLQLGPPGVLQGKLRLLQQESEQQGLQIQSFESNLAEIRADKQNLEAILHSLPESCASWQ</sequence>
<dbReference type="FunFam" id="2.10.25.10:FF:000433">
    <property type="entry name" value="Laminin subunit gamma 3"/>
    <property type="match status" value="1"/>
</dbReference>
<keyword evidence="11" id="KW-0325">Glycoprotein</keyword>
<dbReference type="EMBL" id="SGJD01000083">
    <property type="protein sequence ID" value="KAB0407109.1"/>
    <property type="molecule type" value="Genomic_DNA"/>
</dbReference>
<feature type="domain" description="Laminin EGF-like" evidence="20">
    <location>
        <begin position="711"/>
        <end position="758"/>
    </location>
</feature>
<evidence type="ECO:0000256" key="19">
    <source>
        <dbReference type="SAM" id="MobiDB-lite"/>
    </source>
</evidence>
<evidence type="ECO:0000256" key="9">
    <source>
        <dbReference type="ARBA" id="ARBA00023054"/>
    </source>
</evidence>
<dbReference type="GO" id="GO:0009888">
    <property type="term" value="P:tissue development"/>
    <property type="evidence" value="ECO:0007669"/>
    <property type="project" value="TreeGrafter"/>
</dbReference>
<feature type="disulfide bond" evidence="18">
    <location>
        <begin position="731"/>
        <end position="740"/>
    </location>
</feature>
<comment type="function">
    <text evidence="1">Binding to cells via a high affinity receptor, laminin is thought to mediate the attachment, migration and organization of cells into tissues during embryonic development by interacting with other extracellular matrix components.</text>
</comment>
<feature type="disulfide bond" evidence="18">
    <location>
        <begin position="665"/>
        <end position="682"/>
    </location>
</feature>
<dbReference type="SMART" id="SM00281">
    <property type="entry name" value="LamB"/>
    <property type="match status" value="1"/>
</dbReference>
<feature type="disulfide bond" evidence="18">
    <location>
        <begin position="470"/>
        <end position="479"/>
    </location>
</feature>
<feature type="domain" description="Laminin EGF-like" evidence="20">
    <location>
        <begin position="556"/>
        <end position="611"/>
    </location>
</feature>
<evidence type="ECO:0000313" key="23">
    <source>
        <dbReference type="EMBL" id="KAB0407109.1"/>
    </source>
</evidence>
<feature type="disulfide bond" evidence="18">
    <location>
        <begin position="711"/>
        <end position="723"/>
    </location>
</feature>
<dbReference type="SMART" id="SM00181">
    <property type="entry name" value="EGF"/>
    <property type="match status" value="6"/>
</dbReference>
<keyword evidence="3" id="KW-0964">Secreted</keyword>
<feature type="domain" description="Laminin EGF-like" evidence="20">
    <location>
        <begin position="175"/>
        <end position="224"/>
    </location>
</feature>
<feature type="disulfide bond" evidence="18">
    <location>
        <begin position="580"/>
        <end position="589"/>
    </location>
</feature>
<feature type="non-terminal residue" evidence="23">
    <location>
        <position position="1"/>
    </location>
</feature>
<dbReference type="InterPro" id="IPR056863">
    <property type="entry name" value="LMN_ATRN_NET-like_EGF"/>
</dbReference>
<keyword evidence="5" id="KW-0732">Signal</keyword>
<feature type="compositionally biased region" description="Polar residues" evidence="19">
    <location>
        <begin position="1154"/>
        <end position="1169"/>
    </location>
</feature>
<evidence type="ECO:0000256" key="6">
    <source>
        <dbReference type="ARBA" id="ARBA00022737"/>
    </source>
</evidence>
<dbReference type="Proteomes" id="UP000437017">
    <property type="component" value="Unassembled WGS sequence"/>
</dbReference>
<evidence type="ECO:0000256" key="1">
    <source>
        <dbReference type="ARBA" id="ARBA00002418"/>
    </source>
</evidence>
<dbReference type="CDD" id="cd00055">
    <property type="entry name" value="EGF_Lam"/>
    <property type="match status" value="8"/>
</dbReference>
<dbReference type="FunFam" id="2.10.25.10:FF:000163">
    <property type="entry name" value="laminin subunit gamma-1"/>
    <property type="match status" value="1"/>
</dbReference>
<dbReference type="InterPro" id="IPR000742">
    <property type="entry name" value="EGF"/>
</dbReference>
<feature type="domain" description="Laminin EGF-like" evidence="20">
    <location>
        <begin position="129"/>
        <end position="174"/>
    </location>
</feature>
<dbReference type="GO" id="GO:0005604">
    <property type="term" value="C:basement membrane"/>
    <property type="evidence" value="ECO:0007669"/>
    <property type="project" value="UniProtKB-SubCell"/>
</dbReference>
<evidence type="ECO:0000256" key="12">
    <source>
        <dbReference type="ARBA" id="ARBA00023292"/>
    </source>
</evidence>
<dbReference type="GO" id="GO:0005576">
    <property type="term" value="C:extracellular region"/>
    <property type="evidence" value="ECO:0007669"/>
    <property type="project" value="UniProtKB-ARBA"/>
</dbReference>
<evidence type="ECO:0000256" key="8">
    <source>
        <dbReference type="ARBA" id="ARBA00022889"/>
    </source>
</evidence>
<dbReference type="SMART" id="SM00136">
    <property type="entry name" value="LamNT"/>
    <property type="match status" value="1"/>
</dbReference>
<comment type="subunit">
    <text evidence="13">Laminin is a complex glycoprotein, consisting of three different polypeptide chains (alpha, beta, gamma), which are bound to each other by disulfide bonds into a cross-shaped molecule comprising one long and three short arms with globules at each end. Gamma-3 is a subunit of laminin-12 (laminin-213), laminin-14 (laminin-423) and laminin-15 (laminin-523).</text>
</comment>
<dbReference type="InterPro" id="IPR050440">
    <property type="entry name" value="Laminin/Netrin_ECM"/>
</dbReference>
<protein>
    <recommendedName>
        <fullName evidence="14">Laminin subunit gamma-3</fullName>
    </recommendedName>
    <alternativeName>
        <fullName evidence="16">Laminin-12 subunit gamma</fullName>
    </alternativeName>
    <alternativeName>
        <fullName evidence="17">Laminin-14 subunit gamma</fullName>
    </alternativeName>
    <alternativeName>
        <fullName evidence="15">Laminin-15 subunit gamma</fullName>
    </alternativeName>
</protein>
<keyword evidence="10 18" id="KW-1015">Disulfide bond</keyword>
<reference evidence="23 24" key="1">
    <citation type="journal article" date="2019" name="PLoS ONE">
        <title>Genomic analyses reveal an absence of contemporary introgressive admixture between fin whales and blue whales, despite known hybrids.</title>
        <authorList>
            <person name="Westbury M.V."/>
            <person name="Petersen B."/>
            <person name="Lorenzen E.D."/>
        </authorList>
    </citation>
    <scope>NUCLEOTIDE SEQUENCE [LARGE SCALE GENOMIC DNA]</scope>
    <source>
        <strain evidence="23">FinWhale-01</strain>
    </source>
</reference>
<feature type="disulfide bond" evidence="18">
    <location>
        <begin position="684"/>
        <end position="693"/>
    </location>
</feature>
<keyword evidence="12 18" id="KW-0424">Laminin EGF-like domain</keyword>
<feature type="domain" description="Laminin EGF-like" evidence="20">
    <location>
        <begin position="453"/>
        <end position="500"/>
    </location>
</feature>
<feature type="domain" description="Laminin EGF-like" evidence="20">
    <location>
        <begin position="612"/>
        <end position="662"/>
    </location>
</feature>
<evidence type="ECO:0000259" key="20">
    <source>
        <dbReference type="PROSITE" id="PS50027"/>
    </source>
</evidence>
<evidence type="ECO:0000256" key="5">
    <source>
        <dbReference type="ARBA" id="ARBA00022729"/>
    </source>
</evidence>
<dbReference type="FunFam" id="2.10.25.10:FF:000193">
    <property type="entry name" value="Laminin subunit gamma 1"/>
    <property type="match status" value="1"/>
</dbReference>
<dbReference type="GO" id="GO:0007411">
    <property type="term" value="P:axon guidance"/>
    <property type="evidence" value="ECO:0007669"/>
    <property type="project" value="TreeGrafter"/>
</dbReference>
<dbReference type="PROSITE" id="PS01248">
    <property type="entry name" value="EGF_LAM_1"/>
    <property type="match status" value="4"/>
</dbReference>
<evidence type="ECO:0000256" key="2">
    <source>
        <dbReference type="ARBA" id="ARBA00004302"/>
    </source>
</evidence>
<keyword evidence="8" id="KW-0130">Cell adhesion</keyword>
<evidence type="ECO:0000256" key="7">
    <source>
        <dbReference type="ARBA" id="ARBA00022869"/>
    </source>
</evidence>
<evidence type="ECO:0000256" key="15">
    <source>
        <dbReference type="ARBA" id="ARBA00078151"/>
    </source>
</evidence>
<name>A0A6A1QMC9_BALPH</name>
<feature type="domain" description="Laminin IV type A" evidence="21">
    <location>
        <begin position="251"/>
        <end position="418"/>
    </location>
</feature>
<evidence type="ECO:0000313" key="24">
    <source>
        <dbReference type="Proteomes" id="UP000437017"/>
    </source>
</evidence>
<dbReference type="Pfam" id="PF00055">
    <property type="entry name" value="Laminin_N"/>
    <property type="match status" value="1"/>
</dbReference>
<dbReference type="Pfam" id="PF24973">
    <property type="entry name" value="EGF_LMN_ATRN"/>
    <property type="match status" value="1"/>
</dbReference>
<keyword evidence="6" id="KW-0677">Repeat</keyword>
<evidence type="ECO:0000256" key="13">
    <source>
        <dbReference type="ARBA" id="ARBA00065172"/>
    </source>
</evidence>
<dbReference type="InterPro" id="IPR002049">
    <property type="entry name" value="LE_dom"/>
</dbReference>
<dbReference type="InterPro" id="IPR008211">
    <property type="entry name" value="Laminin_N"/>
</dbReference>
<dbReference type="GO" id="GO:0007155">
    <property type="term" value="P:cell adhesion"/>
    <property type="evidence" value="ECO:0007669"/>
    <property type="project" value="UniProtKB-KW"/>
</dbReference>
<feature type="domain" description="Laminin EGF-like" evidence="20">
    <location>
        <begin position="663"/>
        <end position="710"/>
    </location>
</feature>
<evidence type="ECO:0000256" key="11">
    <source>
        <dbReference type="ARBA" id="ARBA00023180"/>
    </source>
</evidence>
<evidence type="ECO:0000259" key="21">
    <source>
        <dbReference type="PROSITE" id="PS51115"/>
    </source>
</evidence>
<dbReference type="OrthoDB" id="430826at2759"/>
<evidence type="ECO:0000259" key="22">
    <source>
        <dbReference type="PROSITE" id="PS51117"/>
    </source>
</evidence>
<dbReference type="PROSITE" id="PS50027">
    <property type="entry name" value="EGF_LAM_2"/>
    <property type="match status" value="7"/>
</dbReference>
<dbReference type="Pfam" id="PF00052">
    <property type="entry name" value="Laminin_B"/>
    <property type="match status" value="1"/>
</dbReference>
<keyword evidence="4" id="KW-0272">Extracellular matrix</keyword>
<keyword evidence="24" id="KW-1185">Reference proteome</keyword>
<dbReference type="InterPro" id="IPR000034">
    <property type="entry name" value="Laminin_IV"/>
</dbReference>
<keyword evidence="7" id="KW-0084">Basement membrane</keyword>
<dbReference type="PROSITE" id="PS51115">
    <property type="entry name" value="LAMININ_IVA"/>
    <property type="match status" value="1"/>
</dbReference>
<dbReference type="Gene3D" id="2.10.25.10">
    <property type="entry name" value="Laminin"/>
    <property type="match status" value="8"/>
</dbReference>
<dbReference type="FunFam" id="2.10.25.10:FF:000067">
    <property type="entry name" value="Laminin subunit gamma 1"/>
    <property type="match status" value="2"/>
</dbReference>
<keyword evidence="9" id="KW-0175">Coiled coil</keyword>
<evidence type="ECO:0000256" key="16">
    <source>
        <dbReference type="ARBA" id="ARBA00081238"/>
    </source>
</evidence>
<proteinExistence type="predicted"/>
<feature type="domain" description="Laminin N-terminal" evidence="22">
    <location>
        <begin position="1"/>
        <end position="109"/>
    </location>
</feature>
<comment type="caution">
    <text evidence="23">The sequence shown here is derived from an EMBL/GenBank/DDBJ whole genome shotgun (WGS) entry which is preliminary data.</text>
</comment>
<feature type="disulfide bond" evidence="18">
    <location>
        <begin position="148"/>
        <end position="157"/>
    </location>
</feature>
<dbReference type="PRINTS" id="PR00011">
    <property type="entry name" value="EGFLAMININ"/>
</dbReference>
<dbReference type="FunFam" id="2.10.25.10:FF:000174">
    <property type="entry name" value="Laminin subunit gamma-1"/>
    <property type="match status" value="1"/>
</dbReference>
<comment type="caution">
    <text evidence="18">Lacks conserved residue(s) required for the propagation of feature annotation.</text>
</comment>
<comment type="subcellular location">
    <subcellularLocation>
        <location evidence="2">Secreted</location>
        <location evidence="2">Extracellular space</location>
        <location evidence="2">Extracellular matrix</location>
        <location evidence="2">Basement membrane</location>
    </subcellularLocation>
</comment>
<dbReference type="PROSITE" id="PS51117">
    <property type="entry name" value="LAMININ_NTER"/>
    <property type="match status" value="1"/>
</dbReference>
<dbReference type="SUPFAM" id="SSF57196">
    <property type="entry name" value="EGF/Laminin"/>
    <property type="match status" value="6"/>
</dbReference>
<accession>A0A6A1QMC9</accession>
<organism evidence="23 24">
    <name type="scientific">Balaenoptera physalus</name>
    <name type="common">Fin whale</name>
    <name type="synonym">Balaena physalus</name>
    <dbReference type="NCBI Taxonomy" id="9770"/>
    <lineage>
        <taxon>Eukaryota</taxon>
        <taxon>Metazoa</taxon>
        <taxon>Chordata</taxon>
        <taxon>Craniata</taxon>
        <taxon>Vertebrata</taxon>
        <taxon>Euteleostomi</taxon>
        <taxon>Mammalia</taxon>
        <taxon>Eutheria</taxon>
        <taxon>Laurasiatheria</taxon>
        <taxon>Artiodactyla</taxon>
        <taxon>Whippomorpha</taxon>
        <taxon>Cetacea</taxon>
        <taxon>Mysticeti</taxon>
        <taxon>Balaenopteridae</taxon>
        <taxon>Balaenoptera</taxon>
    </lineage>
</organism>
<evidence type="ECO:0000256" key="10">
    <source>
        <dbReference type="ARBA" id="ARBA00023157"/>
    </source>
</evidence>
<feature type="disulfide bond" evidence="18">
    <location>
        <begin position="663"/>
        <end position="675"/>
    </location>
</feature>